<feature type="non-terminal residue" evidence="5">
    <location>
        <position position="1"/>
    </location>
</feature>
<dbReference type="Gene3D" id="3.10.390.10">
    <property type="entry name" value="SAND domain-like"/>
    <property type="match status" value="1"/>
</dbReference>
<dbReference type="OMA" id="GYRITCG"/>
<dbReference type="InterPro" id="IPR010919">
    <property type="entry name" value="SAND-like_dom_sf"/>
</dbReference>
<keyword evidence="2" id="KW-0804">Transcription</keyword>
<proteinExistence type="predicted"/>
<evidence type="ECO:0000259" key="4">
    <source>
        <dbReference type="PROSITE" id="PS50864"/>
    </source>
</evidence>
<dbReference type="OrthoDB" id="5792412at2759"/>
<dbReference type="KEGG" id="lgi:LOTGIDRAFT_79767"/>
<dbReference type="PANTHER" id="PTHR10417">
    <property type="entry name" value="GLUCOCORTICOID MODULATORY ELEMENT-BINDING PROTEIN"/>
    <property type="match status" value="1"/>
</dbReference>
<dbReference type="SMART" id="SM00258">
    <property type="entry name" value="SAND"/>
    <property type="match status" value="1"/>
</dbReference>
<dbReference type="AlphaFoldDB" id="V4B917"/>
<evidence type="ECO:0000313" key="5">
    <source>
        <dbReference type="EMBL" id="ESO85334.1"/>
    </source>
</evidence>
<dbReference type="CTD" id="20252421"/>
<keyword evidence="1" id="KW-0805">Transcription regulation</keyword>
<dbReference type="GO" id="GO:0003677">
    <property type="term" value="F:DNA binding"/>
    <property type="evidence" value="ECO:0007669"/>
    <property type="project" value="UniProtKB-KW"/>
</dbReference>
<protein>
    <recommendedName>
        <fullName evidence="4">SAND domain-containing protein</fullName>
    </recommendedName>
</protein>
<keyword evidence="3" id="KW-0539">Nucleus</keyword>
<feature type="non-terminal residue" evidence="5">
    <location>
        <position position="82"/>
    </location>
</feature>
<dbReference type="Pfam" id="PF01342">
    <property type="entry name" value="SAND"/>
    <property type="match status" value="1"/>
</dbReference>
<evidence type="ECO:0000256" key="1">
    <source>
        <dbReference type="ARBA" id="ARBA00023015"/>
    </source>
</evidence>
<dbReference type="SUPFAM" id="SSF63763">
    <property type="entry name" value="SAND domain-like"/>
    <property type="match status" value="1"/>
</dbReference>
<evidence type="ECO:0000256" key="2">
    <source>
        <dbReference type="ARBA" id="ARBA00023163"/>
    </source>
</evidence>
<sequence>INCGQLTAELHRDKFYCPGIHRECIRYNNQFITPKMFMIMGDKEKLKDWKNAIRIGGTKIRKFIENKQLDFHKHKEFCTGRC</sequence>
<gene>
    <name evidence="5" type="ORF">LOTGIDRAFT_79767</name>
</gene>
<dbReference type="HOGENOM" id="CLU_160381_0_0_1"/>
<organism evidence="5 6">
    <name type="scientific">Lottia gigantea</name>
    <name type="common">Giant owl limpet</name>
    <dbReference type="NCBI Taxonomy" id="225164"/>
    <lineage>
        <taxon>Eukaryota</taxon>
        <taxon>Metazoa</taxon>
        <taxon>Spiralia</taxon>
        <taxon>Lophotrochozoa</taxon>
        <taxon>Mollusca</taxon>
        <taxon>Gastropoda</taxon>
        <taxon>Patellogastropoda</taxon>
        <taxon>Lottioidea</taxon>
        <taxon>Lottiidae</taxon>
        <taxon>Lottia</taxon>
    </lineage>
</organism>
<dbReference type="InterPro" id="IPR000770">
    <property type="entry name" value="SAND_dom"/>
</dbReference>
<keyword evidence="6" id="KW-1185">Reference proteome</keyword>
<dbReference type="GeneID" id="20252421"/>
<evidence type="ECO:0000256" key="3">
    <source>
        <dbReference type="ARBA" id="ARBA00023242"/>
    </source>
</evidence>
<dbReference type="Proteomes" id="UP000030746">
    <property type="component" value="Unassembled WGS sequence"/>
</dbReference>
<dbReference type="PROSITE" id="PS50864">
    <property type="entry name" value="SAND"/>
    <property type="match status" value="1"/>
</dbReference>
<dbReference type="PANTHER" id="PTHR10417:SF4">
    <property type="entry name" value="SAND DOMAIN-CONTAINING PROTEIN-RELATED"/>
    <property type="match status" value="1"/>
</dbReference>
<dbReference type="RefSeq" id="XP_009063962.1">
    <property type="nucleotide sequence ID" value="XM_009065714.1"/>
</dbReference>
<reference evidence="5 6" key="1">
    <citation type="journal article" date="2013" name="Nature">
        <title>Insights into bilaterian evolution from three spiralian genomes.</title>
        <authorList>
            <person name="Simakov O."/>
            <person name="Marletaz F."/>
            <person name="Cho S.J."/>
            <person name="Edsinger-Gonzales E."/>
            <person name="Havlak P."/>
            <person name="Hellsten U."/>
            <person name="Kuo D.H."/>
            <person name="Larsson T."/>
            <person name="Lv J."/>
            <person name="Arendt D."/>
            <person name="Savage R."/>
            <person name="Osoegawa K."/>
            <person name="de Jong P."/>
            <person name="Grimwood J."/>
            <person name="Chapman J.A."/>
            <person name="Shapiro H."/>
            <person name="Aerts A."/>
            <person name="Otillar R.P."/>
            <person name="Terry A.Y."/>
            <person name="Boore J.L."/>
            <person name="Grigoriev I.V."/>
            <person name="Lindberg D.R."/>
            <person name="Seaver E.C."/>
            <person name="Weisblat D.A."/>
            <person name="Putnam N.H."/>
            <person name="Rokhsar D.S."/>
        </authorList>
    </citation>
    <scope>NUCLEOTIDE SEQUENCE [LARGE SCALE GENOMIC DNA]</scope>
</reference>
<feature type="domain" description="SAND" evidence="4">
    <location>
        <begin position="1"/>
        <end position="70"/>
    </location>
</feature>
<dbReference type="EMBL" id="KB203275">
    <property type="protein sequence ID" value="ESO85334.1"/>
    <property type="molecule type" value="Genomic_DNA"/>
</dbReference>
<accession>V4B917</accession>
<name>V4B917_LOTGI</name>
<evidence type="ECO:0000313" key="6">
    <source>
        <dbReference type="Proteomes" id="UP000030746"/>
    </source>
</evidence>
<dbReference type="GO" id="GO:0046872">
    <property type="term" value="F:metal ion binding"/>
    <property type="evidence" value="ECO:0007669"/>
    <property type="project" value="UniProtKB-KW"/>
</dbReference>